<accession>A0A9Q2RZY9</accession>
<dbReference type="Proteomes" id="UP000809440">
    <property type="component" value="Unassembled WGS sequence"/>
</dbReference>
<dbReference type="EMBL" id="JAFBXE010000006">
    <property type="protein sequence ID" value="MBM2412770.1"/>
    <property type="molecule type" value="Genomic_DNA"/>
</dbReference>
<protein>
    <submittedName>
        <fullName evidence="2">Esterase-like activity of phytase family protein</fullName>
    </submittedName>
</protein>
<dbReference type="InterPro" id="IPR027372">
    <property type="entry name" value="Phytase-like_dom"/>
</dbReference>
<dbReference type="PIRSF" id="PIRSF031900">
    <property type="entry name" value="UCP031900"/>
    <property type="match status" value="1"/>
</dbReference>
<dbReference type="Pfam" id="PF13449">
    <property type="entry name" value="Phytase-like"/>
    <property type="match status" value="1"/>
</dbReference>
<reference evidence="2 5" key="1">
    <citation type="submission" date="2021-01" db="EMBL/GenBank/DDBJ databases">
        <title>Diatom-associated Roseobacters Show Island Model of Population Structure.</title>
        <authorList>
            <person name="Qu L."/>
            <person name="Feng X."/>
            <person name="Chen Y."/>
            <person name="Li L."/>
            <person name="Wang X."/>
            <person name="Hu Z."/>
            <person name="Wang H."/>
            <person name="Luo H."/>
        </authorList>
    </citation>
    <scope>NUCLEOTIDE SEQUENCE</scope>
    <source>
        <strain evidence="3 5">CC28-63</strain>
        <strain evidence="2">CC28-69</strain>
    </source>
</reference>
<dbReference type="Proteomes" id="UP000755667">
    <property type="component" value="Unassembled WGS sequence"/>
</dbReference>
<keyword evidence="5" id="KW-1185">Reference proteome</keyword>
<dbReference type="RefSeq" id="WP_085627443.1">
    <property type="nucleotide sequence ID" value="NZ_JAFBWU010000006.1"/>
</dbReference>
<evidence type="ECO:0000313" key="5">
    <source>
        <dbReference type="Proteomes" id="UP000809440"/>
    </source>
</evidence>
<feature type="domain" description="Phytase-like" evidence="1">
    <location>
        <begin position="28"/>
        <end position="266"/>
    </location>
</feature>
<dbReference type="SUPFAM" id="SSF101898">
    <property type="entry name" value="NHL repeat"/>
    <property type="match status" value="1"/>
</dbReference>
<dbReference type="GeneID" id="62639146"/>
<evidence type="ECO:0000313" key="4">
    <source>
        <dbReference type="Proteomes" id="UP000755667"/>
    </source>
</evidence>
<dbReference type="InterPro" id="IPR014567">
    <property type="entry name" value="UCP031900"/>
</dbReference>
<evidence type="ECO:0000313" key="3">
    <source>
        <dbReference type="EMBL" id="MBM2417438.1"/>
    </source>
</evidence>
<dbReference type="AlphaFoldDB" id="A0A9Q2RZY9"/>
<evidence type="ECO:0000259" key="1">
    <source>
        <dbReference type="Pfam" id="PF13449"/>
    </source>
</evidence>
<comment type="caution">
    <text evidence="2">The sequence shown here is derived from an EMBL/GenBank/DDBJ whole genome shotgun (WGS) entry which is preliminary data.</text>
</comment>
<dbReference type="EMBL" id="JAFBXF010000006">
    <property type="protein sequence ID" value="MBM2417438.1"/>
    <property type="molecule type" value="Genomic_DNA"/>
</dbReference>
<evidence type="ECO:0000313" key="2">
    <source>
        <dbReference type="EMBL" id="MBM2412770.1"/>
    </source>
</evidence>
<dbReference type="OrthoDB" id="9798693at2"/>
<organism evidence="2 4">
    <name type="scientific">Marivita cryptomonadis</name>
    <dbReference type="NCBI Taxonomy" id="505252"/>
    <lineage>
        <taxon>Bacteria</taxon>
        <taxon>Pseudomonadati</taxon>
        <taxon>Pseudomonadota</taxon>
        <taxon>Alphaproteobacteria</taxon>
        <taxon>Rhodobacterales</taxon>
        <taxon>Roseobacteraceae</taxon>
        <taxon>Marivita</taxon>
    </lineage>
</organism>
<gene>
    <name evidence="2" type="ORF">JQX41_10685</name>
    <name evidence="3" type="ORF">JQX48_10690</name>
</gene>
<sequence length="281" mass="30955">MSPDTGLAEDIQTARFLSSYHWTKEREGFGGYSGISLTPDGAGFVIISDRAHLIEGTIFRHDGKIIGVRSAEMAPLDLPDDLFAQPSVRDTEGLALDTDGRLYVSVESENRVLRRDIDGIWAALPRYPAIDALPLNRGLEALALSPDNTVYALPETSSGLNTPFPVFRFRVDAGWDQPMSISRSDGFLPVGADIGPDEQLYVLERGFGGFGFSSRVRRFRISEGSNLDGETLLTTEPRRHDNLEGLAVWSAPDGTLRLTMVSDDNFLFLQKTEIVEYALAK</sequence>
<dbReference type="InterPro" id="IPR011042">
    <property type="entry name" value="6-blade_b-propeller_TolB-like"/>
</dbReference>
<name>A0A9Q2RZY9_9RHOB</name>
<proteinExistence type="predicted"/>
<dbReference type="Gene3D" id="2.120.10.30">
    <property type="entry name" value="TolB, C-terminal domain"/>
    <property type="match status" value="1"/>
</dbReference>